<proteinExistence type="predicted"/>
<organism evidence="1">
    <name type="scientific">viral metagenome</name>
    <dbReference type="NCBI Taxonomy" id="1070528"/>
    <lineage>
        <taxon>unclassified sequences</taxon>
        <taxon>metagenomes</taxon>
        <taxon>organismal metagenomes</taxon>
    </lineage>
</organism>
<name>A0A6C0FAD5_9ZZZZ</name>
<dbReference type="AlphaFoldDB" id="A0A6C0FAD5"/>
<evidence type="ECO:0000313" key="1">
    <source>
        <dbReference type="EMBL" id="QHT37573.1"/>
    </source>
</evidence>
<dbReference type="EMBL" id="MN738799">
    <property type="protein sequence ID" value="QHT37573.1"/>
    <property type="molecule type" value="Genomic_DNA"/>
</dbReference>
<reference evidence="1" key="1">
    <citation type="journal article" date="2020" name="Nature">
        <title>Giant virus diversity and host interactions through global metagenomics.</title>
        <authorList>
            <person name="Schulz F."/>
            <person name="Roux S."/>
            <person name="Paez-Espino D."/>
            <person name="Jungbluth S."/>
            <person name="Walsh D.A."/>
            <person name="Denef V.J."/>
            <person name="McMahon K.D."/>
            <person name="Konstantinidis K.T."/>
            <person name="Eloe-Fadrosh E.A."/>
            <person name="Kyrpides N.C."/>
            <person name="Woyke T."/>
        </authorList>
    </citation>
    <scope>NUCLEOTIDE SEQUENCE</scope>
    <source>
        <strain evidence="1">GVMAG-S-ERX555997-44</strain>
    </source>
</reference>
<accession>A0A6C0FAD5</accession>
<protein>
    <submittedName>
        <fullName evidence="1">Uncharacterized protein</fullName>
    </submittedName>
</protein>
<sequence length="97" mass="11252">MEGTIITFGRRAATIQTKNGQQFYAPCQQLSSFVINDLLKEGVPLTVIFNIDKTRFEGHTHSHCYTRHTYSTSYTRHIHSTPRYYALNVELKNIIFL</sequence>